<dbReference type="RefSeq" id="WP_084046388.1">
    <property type="nucleotide sequence ID" value="NZ_FWWU01000006.1"/>
</dbReference>
<dbReference type="Proteomes" id="UP000192582">
    <property type="component" value="Unassembled WGS sequence"/>
</dbReference>
<evidence type="ECO:0000256" key="1">
    <source>
        <dbReference type="SAM" id="SignalP"/>
    </source>
</evidence>
<feature type="signal peptide" evidence="1">
    <location>
        <begin position="1"/>
        <end position="18"/>
    </location>
</feature>
<accession>A0A1W1UQ11</accession>
<dbReference type="OrthoDB" id="164446at2"/>
<name>A0A1W1UQ11_9DEIO</name>
<reference evidence="2 3" key="1">
    <citation type="submission" date="2017-04" db="EMBL/GenBank/DDBJ databases">
        <authorList>
            <person name="Afonso C.L."/>
            <person name="Miller P.J."/>
            <person name="Scott M.A."/>
            <person name="Spackman E."/>
            <person name="Goraichik I."/>
            <person name="Dimitrov K.M."/>
            <person name="Suarez D.L."/>
            <person name="Swayne D.E."/>
        </authorList>
    </citation>
    <scope>NUCLEOTIDE SEQUENCE [LARGE SCALE GENOMIC DNA]</scope>
    <source>
        <strain evidence="2 3">KR-140</strain>
    </source>
</reference>
<keyword evidence="1" id="KW-0732">Signal</keyword>
<evidence type="ECO:0000313" key="3">
    <source>
        <dbReference type="Proteomes" id="UP000192582"/>
    </source>
</evidence>
<proteinExistence type="predicted"/>
<feature type="chain" id="PRO_5010726194" evidence="1">
    <location>
        <begin position="19"/>
        <end position="142"/>
    </location>
</feature>
<dbReference type="STRING" id="695939.SAMN00790413_04283"/>
<dbReference type="AlphaFoldDB" id="A0A1W1UQ11"/>
<protein>
    <submittedName>
        <fullName evidence="2">Uncharacterized protein</fullName>
    </submittedName>
</protein>
<organism evidence="2 3">
    <name type="scientific">Deinococcus hopiensis KR-140</name>
    <dbReference type="NCBI Taxonomy" id="695939"/>
    <lineage>
        <taxon>Bacteria</taxon>
        <taxon>Thermotogati</taxon>
        <taxon>Deinococcota</taxon>
        <taxon>Deinococci</taxon>
        <taxon>Deinococcales</taxon>
        <taxon>Deinococcaceae</taxon>
        <taxon>Deinococcus</taxon>
    </lineage>
</organism>
<dbReference type="EMBL" id="FWWU01000006">
    <property type="protein sequence ID" value="SMB83156.1"/>
    <property type="molecule type" value="Genomic_DNA"/>
</dbReference>
<keyword evidence="3" id="KW-1185">Reference proteome</keyword>
<sequence length="142" mass="14706">MRTILPLPALLMLSTALAGAPGVNNLRVTTTPSGAAVKALRTDTPKVYVLADVNGTKGAAAQVVWIAESVGAGVPPNTEIDRMKLGLPVTSGRVVHNTLTFSLSRPTAGWPKGHYRADLYVAPAPGANVPARPTASIGFDVR</sequence>
<evidence type="ECO:0000313" key="2">
    <source>
        <dbReference type="EMBL" id="SMB83156.1"/>
    </source>
</evidence>
<gene>
    <name evidence="2" type="ORF">SAMN00790413_04283</name>
</gene>